<name>A0AAE1JEJ9_9FABA</name>
<dbReference type="Pfam" id="PF05564">
    <property type="entry name" value="Auxin_repressed"/>
    <property type="match status" value="1"/>
</dbReference>
<dbReference type="Proteomes" id="UP001293593">
    <property type="component" value="Unassembled WGS sequence"/>
</dbReference>
<evidence type="ECO:0000313" key="3">
    <source>
        <dbReference type="Proteomes" id="UP001293593"/>
    </source>
</evidence>
<dbReference type="EMBL" id="JAWXYG010000006">
    <property type="protein sequence ID" value="KAK4269037.1"/>
    <property type="molecule type" value="Genomic_DNA"/>
</dbReference>
<dbReference type="PANTHER" id="PTHR33565:SF20">
    <property type="entry name" value="DORMANCY-ASSOCIATED PROTEIN HOMOLOG 4"/>
    <property type="match status" value="1"/>
</dbReference>
<gene>
    <name evidence="2" type="ORF">QN277_022245</name>
</gene>
<dbReference type="PANTHER" id="PTHR33565">
    <property type="entry name" value="DORMANCY-ASSOCIATED PROTEIN 1"/>
    <property type="match status" value="1"/>
</dbReference>
<keyword evidence="3" id="KW-1185">Reference proteome</keyword>
<protein>
    <submittedName>
        <fullName evidence="2">Uncharacterized protein</fullName>
    </submittedName>
</protein>
<dbReference type="InterPro" id="IPR008406">
    <property type="entry name" value="DRM/ARP"/>
</dbReference>
<proteinExistence type="inferred from homology"/>
<comment type="similarity">
    <text evidence="1">Belongs to the DRM1/ARP family.</text>
</comment>
<comment type="caution">
    <text evidence="2">The sequence shown here is derived from an EMBL/GenBank/DDBJ whole genome shotgun (WGS) entry which is preliminary data.</text>
</comment>
<evidence type="ECO:0000313" key="2">
    <source>
        <dbReference type="EMBL" id="KAK4269037.1"/>
    </source>
</evidence>
<organism evidence="2 3">
    <name type="scientific">Acacia crassicarpa</name>
    <name type="common">northern wattle</name>
    <dbReference type="NCBI Taxonomy" id="499986"/>
    <lineage>
        <taxon>Eukaryota</taxon>
        <taxon>Viridiplantae</taxon>
        <taxon>Streptophyta</taxon>
        <taxon>Embryophyta</taxon>
        <taxon>Tracheophyta</taxon>
        <taxon>Spermatophyta</taxon>
        <taxon>Magnoliopsida</taxon>
        <taxon>eudicotyledons</taxon>
        <taxon>Gunneridae</taxon>
        <taxon>Pentapetalae</taxon>
        <taxon>rosids</taxon>
        <taxon>fabids</taxon>
        <taxon>Fabales</taxon>
        <taxon>Fabaceae</taxon>
        <taxon>Caesalpinioideae</taxon>
        <taxon>mimosoid clade</taxon>
        <taxon>Acacieae</taxon>
        <taxon>Acacia</taxon>
    </lineage>
</organism>
<evidence type="ECO:0000256" key="1">
    <source>
        <dbReference type="ARBA" id="ARBA00010502"/>
    </source>
</evidence>
<accession>A0AAE1JEJ9</accession>
<sequence length="100" mass="11149">MGFLHRLWDETLAGPTPDTGLSKLRKFDSSHPPLTPIIPTIRPNSDFRVFSSDSDLLISRTPSGNFEKFAVGKSSVQPPVRAVTTTPTEFYWVMISALDR</sequence>
<dbReference type="AlphaFoldDB" id="A0AAE1JEJ9"/>
<reference evidence="2" key="1">
    <citation type="submission" date="2023-10" db="EMBL/GenBank/DDBJ databases">
        <title>Chromosome-level genome of the transformable northern wattle, Acacia crassicarpa.</title>
        <authorList>
            <person name="Massaro I."/>
            <person name="Sinha N.R."/>
            <person name="Poethig S."/>
            <person name="Leichty A.R."/>
        </authorList>
    </citation>
    <scope>NUCLEOTIDE SEQUENCE</scope>
    <source>
        <strain evidence="2">Acra3RX</strain>
        <tissue evidence="2">Leaf</tissue>
    </source>
</reference>